<dbReference type="Proteomes" id="UP001431221">
    <property type="component" value="Unassembled WGS sequence"/>
</dbReference>
<comment type="caution">
    <text evidence="1">The sequence shown here is derived from an EMBL/GenBank/DDBJ whole genome shotgun (WGS) entry which is preliminary data.</text>
</comment>
<evidence type="ECO:0000313" key="1">
    <source>
        <dbReference type="EMBL" id="MCK7614604.1"/>
    </source>
</evidence>
<reference evidence="1" key="1">
    <citation type="submission" date="2022-04" db="EMBL/GenBank/DDBJ databases">
        <title>Roseibium sp. CAU 1639 isolated from mud.</title>
        <authorList>
            <person name="Kim W."/>
        </authorList>
    </citation>
    <scope>NUCLEOTIDE SEQUENCE</scope>
    <source>
        <strain evidence="1">CAU 1639</strain>
    </source>
</reference>
<sequence length="45" mass="5005">MSYRGTEIDVVKDNTVPPICAPHFGRIQKLMDVQIVLPVTVLPGR</sequence>
<gene>
    <name evidence="1" type="ORF">M0H32_20750</name>
</gene>
<name>A0ABT0GYT0_9HYPH</name>
<dbReference type="EMBL" id="JALNMJ010000017">
    <property type="protein sequence ID" value="MCK7614604.1"/>
    <property type="molecule type" value="Genomic_DNA"/>
</dbReference>
<evidence type="ECO:0000313" key="2">
    <source>
        <dbReference type="Proteomes" id="UP001431221"/>
    </source>
</evidence>
<organism evidence="1 2">
    <name type="scientific">Roseibium sediminicola</name>
    <dbReference type="NCBI Taxonomy" id="2933272"/>
    <lineage>
        <taxon>Bacteria</taxon>
        <taxon>Pseudomonadati</taxon>
        <taxon>Pseudomonadota</taxon>
        <taxon>Alphaproteobacteria</taxon>
        <taxon>Hyphomicrobiales</taxon>
        <taxon>Stappiaceae</taxon>
        <taxon>Roseibium</taxon>
    </lineage>
</organism>
<accession>A0ABT0GYT0</accession>
<protein>
    <submittedName>
        <fullName evidence="1">Uncharacterized protein</fullName>
    </submittedName>
</protein>
<keyword evidence="2" id="KW-1185">Reference proteome</keyword>
<proteinExistence type="predicted"/>